<accession>A0ABY8VM62</accession>
<dbReference type="GO" id="GO:0016787">
    <property type="term" value="F:hydrolase activity"/>
    <property type="evidence" value="ECO:0007669"/>
    <property type="project" value="UniProtKB-KW"/>
</dbReference>
<evidence type="ECO:0000259" key="2">
    <source>
        <dbReference type="Pfam" id="PF01557"/>
    </source>
</evidence>
<dbReference type="Proteomes" id="UP001238805">
    <property type="component" value="Chromosome"/>
</dbReference>
<dbReference type="InterPro" id="IPR036663">
    <property type="entry name" value="Fumarylacetoacetase_C_sf"/>
</dbReference>
<name>A0ABY8VM62_9CORY</name>
<dbReference type="Pfam" id="PF01557">
    <property type="entry name" value="FAA_hydrolase"/>
    <property type="match status" value="1"/>
</dbReference>
<feature type="domain" description="Fumarylacetoacetase-like C-terminal" evidence="2">
    <location>
        <begin position="77"/>
        <end position="258"/>
    </location>
</feature>
<dbReference type="SUPFAM" id="SSF56529">
    <property type="entry name" value="FAH"/>
    <property type="match status" value="1"/>
</dbReference>
<reference evidence="3 4" key="1">
    <citation type="submission" date="2023-05" db="EMBL/GenBank/DDBJ databases">
        <title>Corynebacterium suedekumii sp. nov. and Corynebacterium breve sp. nov. isolated from raw cow's milk.</title>
        <authorList>
            <person name="Baer M.K."/>
            <person name="Mehl L."/>
            <person name="Hellmuth R."/>
            <person name="Marke G."/>
            <person name="Lipski A."/>
        </authorList>
    </citation>
    <scope>NUCLEOTIDE SEQUENCE [LARGE SCALE GENOMIC DNA]</scope>
    <source>
        <strain evidence="3 4">LM112</strain>
    </source>
</reference>
<dbReference type="Gene3D" id="3.90.850.10">
    <property type="entry name" value="Fumarylacetoacetase-like, C-terminal domain"/>
    <property type="match status" value="1"/>
</dbReference>
<evidence type="ECO:0000313" key="3">
    <source>
        <dbReference type="EMBL" id="WIM69274.1"/>
    </source>
</evidence>
<sequence>MTADNVLDGVAKDLLDAYRTGDPIAPPRETVDGLDLDGAYRIQQLQEQAFIDAGRTVVGRKIGLTSLAMQQQLGVDSPDFGFFTDDLVFADGADIEVSRFIAPKVEPELAFILGSDLAADATIEDVHAAIASTHLAVEIIDSRVRDWDIRLVDTVADNASCGAVILDRTPVDVSLEDLPKVTAEMSIGGDLAGSGTGSDVMGHPLAPLHWLAGVLGEQGVPLKAGDIVLTGSFCGATPVVAGQRVDVDYGPYGRLSATFI</sequence>
<evidence type="ECO:0000313" key="4">
    <source>
        <dbReference type="Proteomes" id="UP001238805"/>
    </source>
</evidence>
<dbReference type="RefSeq" id="WP_284873869.1">
    <property type="nucleotide sequence ID" value="NZ_CP126970.1"/>
</dbReference>
<dbReference type="InterPro" id="IPR011234">
    <property type="entry name" value="Fumarylacetoacetase-like_C"/>
</dbReference>
<dbReference type="InterPro" id="IPR050772">
    <property type="entry name" value="Hydratase-Decarb/MhpD_sf"/>
</dbReference>
<proteinExistence type="predicted"/>
<keyword evidence="1" id="KW-0456">Lyase</keyword>
<dbReference type="PANTHER" id="PTHR30143:SF0">
    <property type="entry name" value="2-KETO-4-PENTENOATE HYDRATASE"/>
    <property type="match status" value="1"/>
</dbReference>
<dbReference type="EMBL" id="CP126970">
    <property type="protein sequence ID" value="WIM69274.1"/>
    <property type="molecule type" value="Genomic_DNA"/>
</dbReference>
<keyword evidence="3" id="KW-0378">Hydrolase</keyword>
<dbReference type="PANTHER" id="PTHR30143">
    <property type="entry name" value="ACID HYDRATASE"/>
    <property type="match status" value="1"/>
</dbReference>
<organism evidence="3 4">
    <name type="scientific">Corynebacterium suedekumii</name>
    <dbReference type="NCBI Taxonomy" id="3049801"/>
    <lineage>
        <taxon>Bacteria</taxon>
        <taxon>Bacillati</taxon>
        <taxon>Actinomycetota</taxon>
        <taxon>Actinomycetes</taxon>
        <taxon>Mycobacteriales</taxon>
        <taxon>Corynebacteriaceae</taxon>
        <taxon>Corynebacterium</taxon>
    </lineage>
</organism>
<protein>
    <submittedName>
        <fullName evidence="3">Fumarylacetoacetate hydrolase family protein</fullName>
    </submittedName>
</protein>
<gene>
    <name evidence="3" type="ORF">QP029_08270</name>
</gene>
<evidence type="ECO:0000256" key="1">
    <source>
        <dbReference type="ARBA" id="ARBA00023239"/>
    </source>
</evidence>
<keyword evidence="4" id="KW-1185">Reference proteome</keyword>